<keyword evidence="5 6" id="KW-0472">Membrane</keyword>
<dbReference type="Pfam" id="PF02653">
    <property type="entry name" value="BPD_transp_2"/>
    <property type="match status" value="1"/>
</dbReference>
<proteinExistence type="predicted"/>
<evidence type="ECO:0000313" key="8">
    <source>
        <dbReference type="Proteomes" id="UP000664405"/>
    </source>
</evidence>
<dbReference type="EMBL" id="JAEKJW010000001">
    <property type="protein sequence ID" value="MBN8195613.1"/>
    <property type="molecule type" value="Genomic_DNA"/>
</dbReference>
<feature type="transmembrane region" description="Helical" evidence="6">
    <location>
        <begin position="50"/>
        <end position="69"/>
    </location>
</feature>
<feature type="transmembrane region" description="Helical" evidence="6">
    <location>
        <begin position="138"/>
        <end position="162"/>
    </location>
</feature>
<feature type="transmembrane region" description="Helical" evidence="6">
    <location>
        <begin position="341"/>
        <end position="358"/>
    </location>
</feature>
<protein>
    <submittedName>
        <fullName evidence="7">Urea ABC transporter permease subunit UrtC</fullName>
    </submittedName>
</protein>
<evidence type="ECO:0000256" key="4">
    <source>
        <dbReference type="ARBA" id="ARBA00022989"/>
    </source>
</evidence>
<dbReference type="InterPro" id="IPR043428">
    <property type="entry name" value="LivM-like"/>
</dbReference>
<comment type="caution">
    <text evidence="7">The sequence shown here is derived from an EMBL/GenBank/DDBJ whole genome shotgun (WGS) entry which is preliminary data.</text>
</comment>
<dbReference type="GO" id="GO:0015658">
    <property type="term" value="F:branched-chain amino acid transmembrane transporter activity"/>
    <property type="evidence" value="ECO:0007669"/>
    <property type="project" value="InterPro"/>
</dbReference>
<feature type="transmembrane region" description="Helical" evidence="6">
    <location>
        <begin position="217"/>
        <end position="234"/>
    </location>
</feature>
<dbReference type="InterPro" id="IPR001851">
    <property type="entry name" value="ABC_transp_permease"/>
</dbReference>
<dbReference type="NCBIfam" id="TIGR03408">
    <property type="entry name" value="urea_trans_UrtC"/>
    <property type="match status" value="1"/>
</dbReference>
<dbReference type="InterPro" id="IPR017778">
    <property type="entry name" value="ABC_transptr_urea_perm_UrtC"/>
</dbReference>
<reference evidence="7" key="1">
    <citation type="submission" date="2020-12" db="EMBL/GenBank/DDBJ databases">
        <title>Oil enriched cultivation method for isolating marine PHA-producing bacteria.</title>
        <authorList>
            <person name="Zheng W."/>
            <person name="Yu S."/>
            <person name="Huang Y."/>
        </authorList>
    </citation>
    <scope>NUCLEOTIDE SEQUENCE</scope>
    <source>
        <strain evidence="7">SY-2-3</strain>
    </source>
</reference>
<dbReference type="PANTHER" id="PTHR30482:SF4">
    <property type="entry name" value="SLR1201 PROTEIN"/>
    <property type="match status" value="1"/>
</dbReference>
<dbReference type="AlphaFoldDB" id="A0A8I1M5E6"/>
<dbReference type="PANTHER" id="PTHR30482">
    <property type="entry name" value="HIGH-AFFINITY BRANCHED-CHAIN AMINO ACID TRANSPORT SYSTEM PERMEASE"/>
    <property type="match status" value="1"/>
</dbReference>
<evidence type="ECO:0000256" key="1">
    <source>
        <dbReference type="ARBA" id="ARBA00004651"/>
    </source>
</evidence>
<gene>
    <name evidence="7" type="primary">urtC</name>
    <name evidence="7" type="ORF">JF547_03700</name>
</gene>
<dbReference type="GO" id="GO:0005886">
    <property type="term" value="C:plasma membrane"/>
    <property type="evidence" value="ECO:0007669"/>
    <property type="project" value="UniProtKB-SubCell"/>
</dbReference>
<feature type="transmembrane region" description="Helical" evidence="6">
    <location>
        <begin position="265"/>
        <end position="285"/>
    </location>
</feature>
<evidence type="ECO:0000256" key="2">
    <source>
        <dbReference type="ARBA" id="ARBA00022475"/>
    </source>
</evidence>
<evidence type="ECO:0000256" key="6">
    <source>
        <dbReference type="SAM" id="Phobius"/>
    </source>
</evidence>
<feature type="transmembrane region" description="Helical" evidence="6">
    <location>
        <begin position="24"/>
        <end position="43"/>
    </location>
</feature>
<feature type="transmembrane region" description="Helical" evidence="6">
    <location>
        <begin position="75"/>
        <end position="98"/>
    </location>
</feature>
<dbReference type="CDD" id="cd06581">
    <property type="entry name" value="TM_PBP1_LivM_like"/>
    <property type="match status" value="1"/>
</dbReference>
<name>A0A8I1M5E6_9PROT</name>
<accession>A0A8I1M5E6</accession>
<feature type="transmembrane region" description="Helical" evidence="6">
    <location>
        <begin position="305"/>
        <end position="329"/>
    </location>
</feature>
<keyword evidence="2" id="KW-1003">Cell membrane</keyword>
<comment type="subcellular location">
    <subcellularLocation>
        <location evidence="1">Cell membrane</location>
        <topology evidence="1">Multi-pass membrane protein</topology>
    </subcellularLocation>
</comment>
<organism evidence="7 8">
    <name type="scientific">Thalassospira povalilytica</name>
    <dbReference type="NCBI Taxonomy" id="732237"/>
    <lineage>
        <taxon>Bacteria</taxon>
        <taxon>Pseudomonadati</taxon>
        <taxon>Pseudomonadota</taxon>
        <taxon>Alphaproteobacteria</taxon>
        <taxon>Rhodospirillales</taxon>
        <taxon>Thalassospiraceae</taxon>
        <taxon>Thalassospira</taxon>
    </lineage>
</organism>
<evidence type="ECO:0000256" key="5">
    <source>
        <dbReference type="ARBA" id="ARBA00023136"/>
    </source>
</evidence>
<evidence type="ECO:0000313" key="7">
    <source>
        <dbReference type="EMBL" id="MBN8195613.1"/>
    </source>
</evidence>
<sequence length="395" mass="43451">MTDYRQKYKMTPVVGWLLNDRGGMTLLAILIAAAILVPVGNLLVPESSAFHVPTWMVSLLGKYLCYALLALSVDLIWGFCGILSLGHGAFFALGGYAMGMYLMRQIGDRGVYGDPILPDFMVFLNWKELPWYWYGFDMFWFAIVMAMFVPGLLAFVFGFLAFRSRVTGVYLSIITQAMTYALLLAFFRNDMGFGGNNGLTDFKDLLGFSLQSDGTRAGLFVASCVFLGLCYVVARGITQSRLGKVLIAIRDAESRVRFTGYRVEYYKLFVFTVSAVMAGIAGALYVPQVGIINPGEFAPALSIEIVIWVAVGGRGTLYGAVLGAFIVNYAKTFFTGVMPDFWLFFLGGLFIAVTLFLPKGVIGAVPAFGAADRQSLFTTWRKRIAERRANEGGKA</sequence>
<keyword evidence="3 6" id="KW-0812">Transmembrane</keyword>
<keyword evidence="4 6" id="KW-1133">Transmembrane helix</keyword>
<feature type="transmembrane region" description="Helical" evidence="6">
    <location>
        <begin position="169"/>
        <end position="187"/>
    </location>
</feature>
<dbReference type="Proteomes" id="UP000664405">
    <property type="component" value="Unassembled WGS sequence"/>
</dbReference>
<evidence type="ECO:0000256" key="3">
    <source>
        <dbReference type="ARBA" id="ARBA00022692"/>
    </source>
</evidence>